<evidence type="ECO:0000256" key="12">
    <source>
        <dbReference type="SAM" id="Phobius"/>
    </source>
</evidence>
<evidence type="ECO:0000256" key="3">
    <source>
        <dbReference type="ARBA" id="ARBA00009699"/>
    </source>
</evidence>
<organism evidence="14 15">
    <name type="scientific">Sphaerosporella brunnea</name>
    <dbReference type="NCBI Taxonomy" id="1250544"/>
    <lineage>
        <taxon>Eukaryota</taxon>
        <taxon>Fungi</taxon>
        <taxon>Dikarya</taxon>
        <taxon>Ascomycota</taxon>
        <taxon>Pezizomycotina</taxon>
        <taxon>Pezizomycetes</taxon>
        <taxon>Pezizales</taxon>
        <taxon>Pyronemataceae</taxon>
        <taxon>Sphaerosporella</taxon>
    </lineage>
</organism>
<comment type="catalytic activity">
    <reaction evidence="1 10">
        <text>Random hydrolysis of (1-&gt;6)-alpha-D-mannosidic linkages in unbranched (1-&gt;6)-mannans.</text>
        <dbReference type="EC" id="3.2.1.101"/>
    </reaction>
</comment>
<feature type="chain" id="PRO_5023808067" description="Mannan endo-1,6-alpha-mannosidase" evidence="13">
    <location>
        <begin position="18"/>
        <end position="484"/>
    </location>
</feature>
<dbReference type="GO" id="GO:0012505">
    <property type="term" value="C:endomembrane system"/>
    <property type="evidence" value="ECO:0007669"/>
    <property type="project" value="UniProtKB-SubCell"/>
</dbReference>
<protein>
    <recommendedName>
        <fullName evidence="4 10">Mannan endo-1,6-alpha-mannosidase</fullName>
        <ecNumber evidence="4 10">3.2.1.101</ecNumber>
    </recommendedName>
</protein>
<feature type="compositionally biased region" description="Polar residues" evidence="11">
    <location>
        <begin position="423"/>
        <end position="439"/>
    </location>
</feature>
<evidence type="ECO:0000256" key="7">
    <source>
        <dbReference type="ARBA" id="ARBA00023136"/>
    </source>
</evidence>
<feature type="transmembrane region" description="Helical" evidence="12">
    <location>
        <begin position="461"/>
        <end position="483"/>
    </location>
</feature>
<proteinExistence type="inferred from homology"/>
<evidence type="ECO:0000256" key="9">
    <source>
        <dbReference type="ARBA" id="ARBA00023295"/>
    </source>
</evidence>
<dbReference type="InterPro" id="IPR005198">
    <property type="entry name" value="Glyco_hydro_76"/>
</dbReference>
<dbReference type="AlphaFoldDB" id="A0A5J5EI68"/>
<evidence type="ECO:0000256" key="1">
    <source>
        <dbReference type="ARBA" id="ARBA00001452"/>
    </source>
</evidence>
<dbReference type="FunFam" id="1.50.10.20:FF:000006">
    <property type="entry name" value="Mannan endo-1,6-alpha-mannosidase"/>
    <property type="match status" value="1"/>
</dbReference>
<keyword evidence="15" id="KW-1185">Reference proteome</keyword>
<keyword evidence="8" id="KW-0325">Glycoprotein</keyword>
<dbReference type="Gene3D" id="1.50.10.20">
    <property type="match status" value="1"/>
</dbReference>
<keyword evidence="6 10" id="KW-0378">Hydrolase</keyword>
<dbReference type="GO" id="GO:0016052">
    <property type="term" value="P:carbohydrate catabolic process"/>
    <property type="evidence" value="ECO:0007669"/>
    <property type="project" value="InterPro"/>
</dbReference>
<reference evidence="14 15" key="1">
    <citation type="submission" date="2019-09" db="EMBL/GenBank/DDBJ databases">
        <title>Draft genome of the ectomycorrhizal ascomycete Sphaerosporella brunnea.</title>
        <authorList>
            <consortium name="DOE Joint Genome Institute"/>
            <person name="Benucci G.M."/>
            <person name="Marozzi G."/>
            <person name="Antonielli L."/>
            <person name="Sanchez S."/>
            <person name="Marco P."/>
            <person name="Wang X."/>
            <person name="Falini L.B."/>
            <person name="Barry K."/>
            <person name="Haridas S."/>
            <person name="Lipzen A."/>
            <person name="Labutti K."/>
            <person name="Grigoriev I.V."/>
            <person name="Murat C."/>
            <person name="Martin F."/>
            <person name="Albertini E."/>
            <person name="Donnini D."/>
            <person name="Bonito G."/>
        </authorList>
    </citation>
    <scope>NUCLEOTIDE SEQUENCE [LARGE SCALE GENOMIC DNA]</scope>
    <source>
        <strain evidence="14 15">Sb_GMNB300</strain>
    </source>
</reference>
<dbReference type="PIRSF" id="PIRSF016302">
    <property type="entry name" value="Man_a_manosd"/>
    <property type="match status" value="1"/>
</dbReference>
<dbReference type="GO" id="GO:0008496">
    <property type="term" value="F:mannan endo-1,6-alpha-mannosidase activity"/>
    <property type="evidence" value="ECO:0007669"/>
    <property type="project" value="UniProtKB-UniRule"/>
</dbReference>
<evidence type="ECO:0000313" key="14">
    <source>
        <dbReference type="EMBL" id="KAA8895130.1"/>
    </source>
</evidence>
<name>A0A5J5EI68_9PEZI</name>
<sequence>MKFSTLSLLSLATAAAAIDINVDDQASIKAAASDVAKKLRALYPTGESWFVAGEFGKLPPPPSGKDIGYYWWEGGAAMGAWIDYWAITGDDTYNDIVTTAMLSNVGPENDYQPPRVFASLGNDDQAFWGIAAMSAAERGFPDPPKDKPQWLALAQAVFNRQASRWDTEHCGGGLRWQVMQANNGYNYKNSISNGLFFQIGARLARYTGNTTYVEWAEKVWDWTKHSGLLTSDFKIYDGFSIQDCVVSGQGKIMWSYNAGTYLAGAAYMYDYYTLTGNPANASDWKNITQSLLQATDEPFFNRNDGLPNIMRESGCESQPPNFSNAATCNTDQRSFKAYLSRFFAYTYQLCPFTRDFIMTRLRASAVAAAKSCTGSPGGDTCGLSWLMQKYDGSTYGIAQGGVGEHLAAMELFQNLLIQQVKTPNTQQTGTSKGNPSAGSGDSALTAADLRQTGPTTAGDRAGASILTIVCICLLGAFTWFLVVD</sequence>
<dbReference type="PANTHER" id="PTHR12145:SF36">
    <property type="entry name" value="MANNAN ENDO-1,6-ALPHA-MANNOSIDASE DCW1"/>
    <property type="match status" value="1"/>
</dbReference>
<dbReference type="EC" id="3.2.1.101" evidence="4 10"/>
<evidence type="ECO:0000313" key="15">
    <source>
        <dbReference type="Proteomes" id="UP000326924"/>
    </source>
</evidence>
<evidence type="ECO:0000256" key="6">
    <source>
        <dbReference type="ARBA" id="ARBA00022801"/>
    </source>
</evidence>
<dbReference type="InParanoid" id="A0A5J5EI68"/>
<dbReference type="InterPro" id="IPR014480">
    <property type="entry name" value="Mannan-1_6-alpha_mannosidase"/>
</dbReference>
<dbReference type="OrthoDB" id="4187847at2759"/>
<comment type="caution">
    <text evidence="14">The sequence shown here is derived from an EMBL/GenBank/DDBJ whole genome shotgun (WGS) entry which is preliminary data.</text>
</comment>
<dbReference type="SUPFAM" id="SSF48208">
    <property type="entry name" value="Six-hairpin glycosidases"/>
    <property type="match status" value="1"/>
</dbReference>
<evidence type="ECO:0000256" key="2">
    <source>
        <dbReference type="ARBA" id="ARBA00004308"/>
    </source>
</evidence>
<dbReference type="EMBL" id="VXIS01000286">
    <property type="protein sequence ID" value="KAA8895130.1"/>
    <property type="molecule type" value="Genomic_DNA"/>
</dbReference>
<dbReference type="InterPro" id="IPR008928">
    <property type="entry name" value="6-hairpin_glycosidase_sf"/>
</dbReference>
<dbReference type="Proteomes" id="UP000326924">
    <property type="component" value="Unassembled WGS sequence"/>
</dbReference>
<evidence type="ECO:0000256" key="13">
    <source>
        <dbReference type="SAM" id="SignalP"/>
    </source>
</evidence>
<evidence type="ECO:0000256" key="11">
    <source>
        <dbReference type="SAM" id="MobiDB-lite"/>
    </source>
</evidence>
<feature type="signal peptide" evidence="13">
    <location>
        <begin position="1"/>
        <end position="17"/>
    </location>
</feature>
<keyword evidence="9 10" id="KW-0326">Glycosidase</keyword>
<comment type="subcellular location">
    <subcellularLocation>
        <location evidence="2">Endomembrane system</location>
    </subcellularLocation>
</comment>
<evidence type="ECO:0000256" key="4">
    <source>
        <dbReference type="ARBA" id="ARBA00012350"/>
    </source>
</evidence>
<gene>
    <name evidence="14" type="ORF">FN846DRAFT_971103</name>
</gene>
<keyword evidence="12" id="KW-0812">Transmembrane</keyword>
<keyword evidence="12" id="KW-1133">Transmembrane helix</keyword>
<keyword evidence="5 13" id="KW-0732">Signal</keyword>
<comment type="similarity">
    <text evidence="3 10">Belongs to the glycosyl hydrolase 76 family.</text>
</comment>
<evidence type="ECO:0000256" key="8">
    <source>
        <dbReference type="ARBA" id="ARBA00023180"/>
    </source>
</evidence>
<evidence type="ECO:0000256" key="5">
    <source>
        <dbReference type="ARBA" id="ARBA00022729"/>
    </source>
</evidence>
<accession>A0A5J5EI68</accession>
<feature type="region of interest" description="Disordered" evidence="11">
    <location>
        <begin position="423"/>
        <end position="443"/>
    </location>
</feature>
<keyword evidence="7 12" id="KW-0472">Membrane</keyword>
<dbReference type="PANTHER" id="PTHR12145">
    <property type="entry name" value="MANNAN ENDO-1,6-ALPHA-MANNOSIDASE DCW1"/>
    <property type="match status" value="1"/>
</dbReference>
<dbReference type="Pfam" id="PF03663">
    <property type="entry name" value="Glyco_hydro_76"/>
    <property type="match status" value="1"/>
</dbReference>
<dbReference type="GO" id="GO:0009272">
    <property type="term" value="P:fungal-type cell wall biogenesis"/>
    <property type="evidence" value="ECO:0007669"/>
    <property type="project" value="TreeGrafter"/>
</dbReference>
<evidence type="ECO:0000256" key="10">
    <source>
        <dbReference type="PIRNR" id="PIRNR016302"/>
    </source>
</evidence>